<dbReference type="HOGENOM" id="CLU_1321229_0_0_1"/>
<accession>R0KNI3</accession>
<dbReference type="VEuPathDB" id="MicrosporidiaDB:NBO_493g0004"/>
<reference evidence="1 2" key="1">
    <citation type="journal article" date="2013" name="BMC Genomics">
        <title>Comparative genomics of parasitic silkworm microsporidia reveal an association between genome expansion and host adaptation.</title>
        <authorList>
            <person name="Pan G."/>
            <person name="Xu J."/>
            <person name="Li T."/>
            <person name="Xia Q."/>
            <person name="Liu S.L."/>
            <person name="Zhang G."/>
            <person name="Li S."/>
            <person name="Li C."/>
            <person name="Liu H."/>
            <person name="Yang L."/>
            <person name="Liu T."/>
            <person name="Zhang X."/>
            <person name="Wu Z."/>
            <person name="Fan W."/>
            <person name="Dang X."/>
            <person name="Xiang H."/>
            <person name="Tao M."/>
            <person name="Li Y."/>
            <person name="Hu J."/>
            <person name="Li Z."/>
            <person name="Lin L."/>
            <person name="Luo J."/>
            <person name="Geng L."/>
            <person name="Wang L."/>
            <person name="Long M."/>
            <person name="Wan Y."/>
            <person name="He N."/>
            <person name="Zhang Z."/>
            <person name="Lu C."/>
            <person name="Keeling P.J."/>
            <person name="Wang J."/>
            <person name="Xiang Z."/>
            <person name="Zhou Z."/>
        </authorList>
    </citation>
    <scope>NUCLEOTIDE SEQUENCE [LARGE SCALE GENOMIC DNA]</scope>
    <source>
        <strain evidence="2">CQ1 / CVCC 102059</strain>
    </source>
</reference>
<sequence>MLNTIISKMKKLNLESQHEQYIELIDTCGDSEDKHLIFRIISSAPGPLNIKLSLIFSLVSKLKKKYDHKLVQDSLEFFNKNQSSFTLEDYEWIVKIIFMIIENIRDKKKNDEIKLKIMETLQKCSQEIDIKPYLFNFMLNDNSWEIVYALLVFMPNLCDSFVREALLQTNLNILKNVSHILSTLSSHHKSLFFNYKHFDSFLDSDIHF</sequence>
<dbReference type="EMBL" id="KB909401">
    <property type="protein sequence ID" value="EOB12236.1"/>
    <property type="molecule type" value="Genomic_DNA"/>
</dbReference>
<protein>
    <submittedName>
        <fullName evidence="1">13S condensin subunit</fullName>
    </submittedName>
</protein>
<dbReference type="InterPro" id="IPR016024">
    <property type="entry name" value="ARM-type_fold"/>
</dbReference>
<organism evidence="1 2">
    <name type="scientific">Nosema bombycis (strain CQ1 / CVCC 102059)</name>
    <name type="common">Microsporidian parasite</name>
    <name type="synonym">Pebrine of silkworm</name>
    <dbReference type="NCBI Taxonomy" id="578461"/>
    <lineage>
        <taxon>Eukaryota</taxon>
        <taxon>Fungi</taxon>
        <taxon>Fungi incertae sedis</taxon>
        <taxon>Microsporidia</taxon>
        <taxon>Nosematidae</taxon>
        <taxon>Nosema</taxon>
    </lineage>
</organism>
<name>R0KNI3_NOSB1</name>
<evidence type="ECO:0000313" key="1">
    <source>
        <dbReference type="EMBL" id="EOB12236.1"/>
    </source>
</evidence>
<dbReference type="SUPFAM" id="SSF48371">
    <property type="entry name" value="ARM repeat"/>
    <property type="match status" value="1"/>
</dbReference>
<proteinExistence type="predicted"/>
<keyword evidence="2" id="KW-1185">Reference proteome</keyword>
<dbReference type="AlphaFoldDB" id="R0KNI3"/>
<gene>
    <name evidence="1" type="ORF">NBO_493g0004</name>
</gene>
<dbReference type="OrthoDB" id="10629045at2759"/>
<dbReference type="Proteomes" id="UP000016927">
    <property type="component" value="Unassembled WGS sequence"/>
</dbReference>
<evidence type="ECO:0000313" key="2">
    <source>
        <dbReference type="Proteomes" id="UP000016927"/>
    </source>
</evidence>